<dbReference type="Pfam" id="PF02538">
    <property type="entry name" value="Hydantoinase_B"/>
    <property type="match status" value="1"/>
</dbReference>
<comment type="caution">
    <text evidence="2">The sequence shown here is derived from an EMBL/GenBank/DDBJ whole genome shotgun (WGS) entry which is preliminary data.</text>
</comment>
<reference evidence="2" key="1">
    <citation type="journal article" date="2020" name="bioRxiv">
        <title>A rank-normalized archaeal taxonomy based on genome phylogeny resolves widespread incomplete and uneven classifications.</title>
        <authorList>
            <person name="Rinke C."/>
            <person name="Chuvochina M."/>
            <person name="Mussig A.J."/>
            <person name="Chaumeil P.-A."/>
            <person name="Waite D.W."/>
            <person name="Whitman W.B."/>
            <person name="Parks D.H."/>
            <person name="Hugenholtz P."/>
        </authorList>
    </citation>
    <scope>NUCLEOTIDE SEQUENCE</scope>
    <source>
        <strain evidence="2">UBA12518</strain>
    </source>
</reference>
<proteinExistence type="predicted"/>
<dbReference type="RefSeq" id="WP_084174100.1">
    <property type="nucleotide sequence ID" value="NZ_DUIH01000017.1"/>
</dbReference>
<dbReference type="GO" id="GO:0005829">
    <property type="term" value="C:cytosol"/>
    <property type="evidence" value="ECO:0007669"/>
    <property type="project" value="TreeGrafter"/>
</dbReference>
<dbReference type="PANTHER" id="PTHR11365">
    <property type="entry name" value="5-OXOPROLINASE RELATED"/>
    <property type="match status" value="1"/>
</dbReference>
<dbReference type="InterPro" id="IPR045079">
    <property type="entry name" value="Oxoprolinase-like"/>
</dbReference>
<dbReference type="EMBL" id="DUIH01000017">
    <property type="protein sequence ID" value="HIH69947.1"/>
    <property type="molecule type" value="Genomic_DNA"/>
</dbReference>
<name>A0A832VXL3_9EURY</name>
<dbReference type="Proteomes" id="UP000600363">
    <property type="component" value="Unassembled WGS sequence"/>
</dbReference>
<organism evidence="2 3">
    <name type="scientific">Methermicoccus shengliensis</name>
    <dbReference type="NCBI Taxonomy" id="660064"/>
    <lineage>
        <taxon>Archaea</taxon>
        <taxon>Methanobacteriati</taxon>
        <taxon>Methanobacteriota</taxon>
        <taxon>Stenosarchaea group</taxon>
        <taxon>Methanomicrobia</taxon>
        <taxon>Methanosarcinales</taxon>
        <taxon>Methermicoccaceae</taxon>
        <taxon>Methermicoccus</taxon>
    </lineage>
</organism>
<gene>
    <name evidence="2" type="ORF">HA299_04975</name>
</gene>
<dbReference type="GO" id="GO:0006749">
    <property type="term" value="P:glutathione metabolic process"/>
    <property type="evidence" value="ECO:0007669"/>
    <property type="project" value="TreeGrafter"/>
</dbReference>
<sequence length="585" mass="63843">MSVDPITLEVVRNALASVAEEMGATLRRTAYSPNIKEREDCSCAIFDGSGRMVAQAEHIPVHLGSMPASVRAALDRFPPEKLEEGDIIIVNDPFFGGTHLPDITLISPVFYDGELVGMTASRAHHADVGGKAPGSMPGDSRDIFQEGIRIPPIKLFEGDEQVDSVMELILSNVRTPEERKGDLRAQVAANKLGTRRIHELIGKYGLSMYLECLEEVMNYSERRMRVEIGRIPDGTYGYTDYMDDDGSTDEPVKISVEITVDGSDMIVDFSGSDKQRRGNINAVFAVTLSCVYFVLRCVTDPTIPPNDGCYRPLRVIAPKGTVVNAEAPAAVSAGNVETSQRIVDVLLGALAKAVPERVTAGSQGTMNNISIGGRDHRSGKIYTYYETIGGGQGAGPNKDGIDGIHTGMTNTMNTPIEALEIAYPFLVKCYTLMTDTGGAGKYRGGLGIKKDIQLLAEEAELSIQSERRKHAPWGLYRGMNGAKGKSLLIMNGKVIELPSKISRTIKCGNIISIQTPGGGGYGHPLERDPELVLRDVLEEKVSLEMARELYGVIIKLDEKIVDLEGTRRLREKKRLESNQFKNELI</sequence>
<dbReference type="AlphaFoldDB" id="A0A832VXL3"/>
<evidence type="ECO:0000259" key="1">
    <source>
        <dbReference type="Pfam" id="PF02538"/>
    </source>
</evidence>
<evidence type="ECO:0000313" key="2">
    <source>
        <dbReference type="EMBL" id="HIH69947.1"/>
    </source>
</evidence>
<evidence type="ECO:0000313" key="3">
    <source>
        <dbReference type="Proteomes" id="UP000600363"/>
    </source>
</evidence>
<dbReference type="InterPro" id="IPR003692">
    <property type="entry name" value="Hydantoinase_B"/>
</dbReference>
<protein>
    <submittedName>
        <fullName evidence="2">Hydantoinase B/oxoprolinase family protein</fullName>
    </submittedName>
</protein>
<dbReference type="PANTHER" id="PTHR11365:SF23">
    <property type="entry name" value="HYPOTHETICAL 5-OXOPROLINASE (EUROFUNG)-RELATED"/>
    <property type="match status" value="1"/>
</dbReference>
<feature type="domain" description="Hydantoinase B/oxoprolinase" evidence="1">
    <location>
        <begin position="4"/>
        <end position="524"/>
    </location>
</feature>
<dbReference type="GO" id="GO:0017168">
    <property type="term" value="F:5-oxoprolinase (ATP-hydrolyzing) activity"/>
    <property type="evidence" value="ECO:0007669"/>
    <property type="project" value="TreeGrafter"/>
</dbReference>
<accession>A0A832VXL3</accession>